<dbReference type="Pfam" id="PF13639">
    <property type="entry name" value="zf-RING_2"/>
    <property type="match status" value="1"/>
</dbReference>
<dbReference type="GO" id="GO:0061630">
    <property type="term" value="F:ubiquitin protein ligase activity"/>
    <property type="evidence" value="ECO:0007669"/>
    <property type="project" value="UniProtKB-EC"/>
</dbReference>
<evidence type="ECO:0000256" key="10">
    <source>
        <dbReference type="ARBA" id="ARBA00022723"/>
    </source>
</evidence>
<evidence type="ECO:0000256" key="17">
    <source>
        <dbReference type="ARBA" id="ARBA00023140"/>
    </source>
</evidence>
<evidence type="ECO:0000256" key="9">
    <source>
        <dbReference type="ARBA" id="ARBA00022692"/>
    </source>
</evidence>
<keyword evidence="6" id="KW-0813">Transport</keyword>
<evidence type="ECO:0000256" key="11">
    <source>
        <dbReference type="ARBA" id="ARBA00022771"/>
    </source>
</evidence>
<dbReference type="PANTHER" id="PTHR23350">
    <property type="entry name" value="PEROXISOME ASSEMBLY PROTEIN 10"/>
    <property type="match status" value="1"/>
</dbReference>
<evidence type="ECO:0000256" key="5">
    <source>
        <dbReference type="ARBA" id="ARBA00012483"/>
    </source>
</evidence>
<dbReference type="InterPro" id="IPR025654">
    <property type="entry name" value="PEX2/10"/>
</dbReference>
<dbReference type="InterPro" id="IPR017907">
    <property type="entry name" value="Znf_RING_CS"/>
</dbReference>
<name>A0A6S6W3U3_9PLEO</name>
<evidence type="ECO:0000256" key="1">
    <source>
        <dbReference type="ARBA" id="ARBA00000900"/>
    </source>
</evidence>
<keyword evidence="12" id="KW-0833">Ubl conjugation pathway</keyword>
<keyword evidence="9" id="KW-0812">Transmembrane</keyword>
<keyword evidence="17" id="KW-0576">Peroxisome</keyword>
<dbReference type="EC" id="2.3.2.27" evidence="5"/>
<keyword evidence="7" id="KW-0962">Peroxisome biogenesis</keyword>
<dbReference type="InterPro" id="IPR013083">
    <property type="entry name" value="Znf_RING/FYVE/PHD"/>
</dbReference>
<dbReference type="InterPro" id="IPR001841">
    <property type="entry name" value="Znf_RING"/>
</dbReference>
<dbReference type="InterPro" id="IPR006845">
    <property type="entry name" value="Pex_N"/>
</dbReference>
<feature type="domain" description="RING-type" evidence="19">
    <location>
        <begin position="329"/>
        <end position="367"/>
    </location>
</feature>
<evidence type="ECO:0000256" key="14">
    <source>
        <dbReference type="ARBA" id="ARBA00022927"/>
    </source>
</evidence>
<comment type="subcellular location">
    <subcellularLocation>
        <location evidence="2">Peroxisome membrane</location>
        <topology evidence="2">Multi-pass membrane protein</topology>
    </subcellularLocation>
</comment>
<evidence type="ECO:0000256" key="16">
    <source>
        <dbReference type="ARBA" id="ARBA00023136"/>
    </source>
</evidence>
<dbReference type="Pfam" id="PF04757">
    <property type="entry name" value="Pex2_Pex12"/>
    <property type="match status" value="1"/>
</dbReference>
<dbReference type="Proteomes" id="UP000472372">
    <property type="component" value="Chromosome 5"/>
</dbReference>
<keyword evidence="13" id="KW-0862">Zinc</keyword>
<protein>
    <recommendedName>
        <fullName evidence="5">RING-type E3 ubiquitin transferase</fullName>
        <ecNumber evidence="5">2.3.2.27</ecNumber>
    </recommendedName>
    <alternativeName>
        <fullName evidence="18">Peroxin-10</fullName>
    </alternativeName>
</protein>
<dbReference type="CDD" id="cd16527">
    <property type="entry name" value="RING-HC_PEX10"/>
    <property type="match status" value="1"/>
</dbReference>
<dbReference type="GO" id="GO:0016567">
    <property type="term" value="P:protein ubiquitination"/>
    <property type="evidence" value="ECO:0007669"/>
    <property type="project" value="UniProtKB-ARBA"/>
</dbReference>
<dbReference type="PANTHER" id="PTHR23350:SF0">
    <property type="entry name" value="PEROXISOME BIOGENESIS FACTOR 10"/>
    <property type="match status" value="1"/>
</dbReference>
<keyword evidence="11" id="KW-0863">Zinc-finger</keyword>
<dbReference type="SMART" id="SM00184">
    <property type="entry name" value="RING"/>
    <property type="match status" value="1"/>
</dbReference>
<dbReference type="SUPFAM" id="SSF57850">
    <property type="entry name" value="RING/U-box"/>
    <property type="match status" value="1"/>
</dbReference>
<evidence type="ECO:0000259" key="19">
    <source>
        <dbReference type="PROSITE" id="PS50089"/>
    </source>
</evidence>
<dbReference type="PROSITE" id="PS00518">
    <property type="entry name" value="ZF_RING_1"/>
    <property type="match status" value="1"/>
</dbReference>
<proteinExistence type="inferred from homology"/>
<evidence type="ECO:0000256" key="3">
    <source>
        <dbReference type="ARBA" id="ARBA00004906"/>
    </source>
</evidence>
<dbReference type="Gene3D" id="3.30.40.10">
    <property type="entry name" value="Zinc/RING finger domain, C3HC4 (zinc finger)"/>
    <property type="match status" value="1"/>
</dbReference>
<gene>
    <name evidence="20" type="ORF">PTTW11_06341</name>
</gene>
<keyword evidence="15" id="KW-1133">Transmembrane helix</keyword>
<evidence type="ECO:0000256" key="4">
    <source>
        <dbReference type="ARBA" id="ARBA00008704"/>
    </source>
</evidence>
<evidence type="ECO:0000256" key="6">
    <source>
        <dbReference type="ARBA" id="ARBA00022448"/>
    </source>
</evidence>
<comment type="similarity">
    <text evidence="4">Belongs to the pex2/pex10/pex12 family.</text>
</comment>
<comment type="pathway">
    <text evidence="3">Protein modification; protein ubiquitination.</text>
</comment>
<evidence type="ECO:0000313" key="21">
    <source>
        <dbReference type="Proteomes" id="UP000472372"/>
    </source>
</evidence>
<sequence length="380" mass="41709">MATSAPTPFTYPFATSPDIIRSHQKDAYFSSLLTTHLSALLRKARGARVAHTYSTETRVTGDLLYLALTTLLGNRTLGEEYTDIVQVEAESGRLPALGRRAGYILSFIVVPYVLGRGLPVFRRRVRGKLERGVGGYERDIARKEQAAREAGGGNKTQIRRPLGMRLQSYLLKNLDTITSPAPIYAVSLATFYFTGSYYHLSKRLWGLRYMFTRQVPEGDNRAGYEVLGVLLVLQMGVQAYLHLHNTVTSGPGAVPQGTSAVVGGGAEVSLDPNAYSANNALLFEAAASAPQASASALQQWTHTPTMDKARYGLDDEDTMGWIGEANRKCTLCLEEMKDPSVTTCGHVFCWTCIGDWAREKPECPLCRQACLVQHVLPLRG</sequence>
<evidence type="ECO:0000256" key="15">
    <source>
        <dbReference type="ARBA" id="ARBA00022989"/>
    </source>
</evidence>
<dbReference type="AlphaFoldDB" id="A0A6S6W3U3"/>
<dbReference type="PROSITE" id="PS50089">
    <property type="entry name" value="ZF_RING_2"/>
    <property type="match status" value="1"/>
</dbReference>
<keyword evidence="10" id="KW-0479">Metal-binding</keyword>
<dbReference type="GO" id="GO:0005778">
    <property type="term" value="C:peroxisomal membrane"/>
    <property type="evidence" value="ECO:0007669"/>
    <property type="project" value="UniProtKB-SubCell"/>
</dbReference>
<evidence type="ECO:0000256" key="13">
    <source>
        <dbReference type="ARBA" id="ARBA00022833"/>
    </source>
</evidence>
<dbReference type="FunFam" id="3.30.40.10:FF:000395">
    <property type="entry name" value="Putative Peroxisome biosynthesis protein (Peroxin-10)"/>
    <property type="match status" value="1"/>
</dbReference>
<evidence type="ECO:0000256" key="18">
    <source>
        <dbReference type="ARBA" id="ARBA00041230"/>
    </source>
</evidence>
<reference evidence="20" key="1">
    <citation type="submission" date="2021-02" db="EMBL/GenBank/DDBJ databases">
        <authorList>
            <person name="Syme A R."/>
            <person name="Syme A R."/>
            <person name="Moolhuijzen P."/>
        </authorList>
    </citation>
    <scope>NUCLEOTIDE SEQUENCE</scope>
    <source>
        <strain evidence="20">W1-1</strain>
    </source>
</reference>
<evidence type="ECO:0000256" key="7">
    <source>
        <dbReference type="ARBA" id="ARBA00022593"/>
    </source>
</evidence>
<keyword evidence="16" id="KW-0472">Membrane</keyword>
<keyword evidence="14" id="KW-0653">Protein transport</keyword>
<keyword evidence="8" id="KW-0808">Transferase</keyword>
<evidence type="ECO:0000256" key="8">
    <source>
        <dbReference type="ARBA" id="ARBA00022679"/>
    </source>
</evidence>
<dbReference type="GO" id="GO:0016562">
    <property type="term" value="P:protein import into peroxisome matrix, receptor recycling"/>
    <property type="evidence" value="ECO:0007669"/>
    <property type="project" value="UniProtKB-ARBA"/>
</dbReference>
<evidence type="ECO:0000313" key="20">
    <source>
        <dbReference type="EMBL" id="CAE7178383.1"/>
    </source>
</evidence>
<accession>A0A6S6W3U3</accession>
<dbReference type="EMBL" id="HG992981">
    <property type="protein sequence ID" value="CAE7178383.1"/>
    <property type="molecule type" value="Genomic_DNA"/>
</dbReference>
<evidence type="ECO:0000256" key="12">
    <source>
        <dbReference type="ARBA" id="ARBA00022786"/>
    </source>
</evidence>
<evidence type="ECO:0000256" key="2">
    <source>
        <dbReference type="ARBA" id="ARBA00004585"/>
    </source>
</evidence>
<dbReference type="GO" id="GO:0008270">
    <property type="term" value="F:zinc ion binding"/>
    <property type="evidence" value="ECO:0007669"/>
    <property type="project" value="UniProtKB-KW"/>
</dbReference>
<comment type="catalytic activity">
    <reaction evidence="1">
        <text>S-ubiquitinyl-[E2 ubiquitin-conjugating enzyme]-L-cysteine + [acceptor protein]-L-lysine = [E2 ubiquitin-conjugating enzyme]-L-cysteine + N(6)-ubiquitinyl-[acceptor protein]-L-lysine.</text>
        <dbReference type="EC" id="2.3.2.27"/>
    </reaction>
</comment>
<organism evidence="20 21">
    <name type="scientific">Pyrenophora teres f. teres</name>
    <dbReference type="NCBI Taxonomy" id="97479"/>
    <lineage>
        <taxon>Eukaryota</taxon>
        <taxon>Fungi</taxon>
        <taxon>Dikarya</taxon>
        <taxon>Ascomycota</taxon>
        <taxon>Pezizomycotina</taxon>
        <taxon>Dothideomycetes</taxon>
        <taxon>Pleosporomycetidae</taxon>
        <taxon>Pleosporales</taxon>
        <taxon>Pleosporineae</taxon>
        <taxon>Pleosporaceae</taxon>
        <taxon>Pyrenophora</taxon>
    </lineage>
</organism>